<feature type="domain" description="Rod shape-determining protein MreC beta-barrel core" evidence="5">
    <location>
        <begin position="128"/>
        <end position="273"/>
    </location>
</feature>
<dbReference type="EMBL" id="QXIS01000016">
    <property type="protein sequence ID" value="RIE06303.1"/>
    <property type="molecule type" value="Genomic_DNA"/>
</dbReference>
<reference evidence="6 7" key="1">
    <citation type="submission" date="2018-09" db="EMBL/GenBank/DDBJ databases">
        <title>Discovery and Ecogenomic Context for Candidatus Cryosericales, a Global Caldiserica Order Active in Thawing Permafrost.</title>
        <authorList>
            <person name="Martinez M.A."/>
            <person name="Woodcroft B.J."/>
            <person name="Ignacio Espinoza J.C."/>
            <person name="Zayed A."/>
            <person name="Singleton C.M."/>
            <person name="Boyd J."/>
            <person name="Li Y.-F."/>
            <person name="Purvine S."/>
            <person name="Maughan H."/>
            <person name="Hodgkins S.B."/>
            <person name="Anderson D."/>
            <person name="Sederholm M."/>
            <person name="Temperton B."/>
            <person name="Saleska S.R."/>
            <person name="Tyson G.W."/>
            <person name="Rich V.I."/>
        </authorList>
    </citation>
    <scope>NUCLEOTIDE SEQUENCE [LARGE SCALE GENOMIC DNA]</scope>
    <source>
        <strain evidence="6 7">SMC7</strain>
    </source>
</reference>
<dbReference type="GO" id="GO:0008360">
    <property type="term" value="P:regulation of cell shape"/>
    <property type="evidence" value="ECO:0007669"/>
    <property type="project" value="UniProtKB-KW"/>
</dbReference>
<comment type="similarity">
    <text evidence="1">Belongs to the MreC family.</text>
</comment>
<evidence type="ECO:0000313" key="7">
    <source>
        <dbReference type="Proteomes" id="UP000266328"/>
    </source>
</evidence>
<dbReference type="RefSeq" id="WP_119088905.1">
    <property type="nucleotide sequence ID" value="NZ_QXIS01000016.1"/>
</dbReference>
<dbReference type="GO" id="GO:0005886">
    <property type="term" value="C:plasma membrane"/>
    <property type="evidence" value="ECO:0007669"/>
    <property type="project" value="TreeGrafter"/>
</dbReference>
<evidence type="ECO:0000256" key="3">
    <source>
        <dbReference type="ARBA" id="ARBA00022960"/>
    </source>
</evidence>
<dbReference type="InterPro" id="IPR007221">
    <property type="entry name" value="MreC"/>
</dbReference>
<dbReference type="InterPro" id="IPR042175">
    <property type="entry name" value="Cell/Rod_MreC_2"/>
</dbReference>
<gene>
    <name evidence="6" type="ORF">SMC7_03050</name>
</gene>
<dbReference type="InterPro" id="IPR055342">
    <property type="entry name" value="MreC_beta-barrel_core"/>
</dbReference>
<protein>
    <recommendedName>
        <fullName evidence="2">Cell shape-determining protein MreC</fullName>
    </recommendedName>
    <alternativeName>
        <fullName evidence="4">Cell shape protein MreC</fullName>
    </alternativeName>
</protein>
<dbReference type="PANTHER" id="PTHR34138:SF1">
    <property type="entry name" value="CELL SHAPE-DETERMINING PROTEIN MREC"/>
    <property type="match status" value="1"/>
</dbReference>
<dbReference type="AlphaFoldDB" id="A0A398CUR5"/>
<evidence type="ECO:0000256" key="1">
    <source>
        <dbReference type="ARBA" id="ARBA00009369"/>
    </source>
</evidence>
<organism evidence="6 7">
    <name type="scientific">Candidatus Cryosericum terrychapinii</name>
    <dbReference type="NCBI Taxonomy" id="2290919"/>
    <lineage>
        <taxon>Bacteria</taxon>
        <taxon>Pseudomonadati</taxon>
        <taxon>Caldisericota/Cryosericota group</taxon>
        <taxon>Candidatus Cryosericota</taxon>
        <taxon>Candidatus Cryosericia</taxon>
        <taxon>Candidatus Cryosericales</taxon>
        <taxon>Candidatus Cryosericaceae</taxon>
        <taxon>Candidatus Cryosericum</taxon>
    </lineage>
</organism>
<keyword evidence="3" id="KW-0133">Cell shape</keyword>
<evidence type="ECO:0000313" key="6">
    <source>
        <dbReference type="EMBL" id="RIE06303.1"/>
    </source>
</evidence>
<sequence>MPGPVRKPTRRSTSLLFIALFLALATVIGLASYGVTLGGLALSGVQRVARTLGGAVSAATDSVAAYGQSLLFARGIYAENDTLRSENQYLDARLRLALGDHDELIRLQAQLAVQQQLPVKTVLAQVTGRAMGMSSMDVFIDHGTAFGVADGAGVFVADSTGQVYVYGKVRGAFKSNATVIPLLDSRCVISGINRRTGEDVLVKGTDGEYCDLSYISPLPQFQSGDIVITSSSSSTFPPNIPIGRVDALTTGTATRLVLRPFAAVWATRYLLVTQGSK</sequence>
<name>A0A398CUR5_9BACT</name>
<evidence type="ECO:0000259" key="5">
    <source>
        <dbReference type="Pfam" id="PF04085"/>
    </source>
</evidence>
<accession>A0A398CUR5</accession>
<evidence type="ECO:0000256" key="2">
    <source>
        <dbReference type="ARBA" id="ARBA00013855"/>
    </source>
</evidence>
<evidence type="ECO:0000256" key="4">
    <source>
        <dbReference type="ARBA" id="ARBA00032089"/>
    </source>
</evidence>
<dbReference type="Gene3D" id="2.40.10.350">
    <property type="entry name" value="Rod shape-determining protein MreC, domain 2"/>
    <property type="match status" value="1"/>
</dbReference>
<proteinExistence type="inferred from homology"/>
<dbReference type="InterPro" id="IPR042177">
    <property type="entry name" value="Cell/Rod_1"/>
</dbReference>
<dbReference type="OrthoDB" id="9808025at2"/>
<dbReference type="Proteomes" id="UP000266328">
    <property type="component" value="Unassembled WGS sequence"/>
</dbReference>
<keyword evidence="7" id="KW-1185">Reference proteome</keyword>
<dbReference type="PANTHER" id="PTHR34138">
    <property type="entry name" value="CELL SHAPE-DETERMINING PROTEIN MREC"/>
    <property type="match status" value="1"/>
</dbReference>
<dbReference type="Pfam" id="PF04085">
    <property type="entry name" value="MreC"/>
    <property type="match status" value="1"/>
</dbReference>
<comment type="caution">
    <text evidence="6">The sequence shown here is derived from an EMBL/GenBank/DDBJ whole genome shotgun (WGS) entry which is preliminary data.</text>
</comment>
<dbReference type="Gene3D" id="2.40.10.340">
    <property type="entry name" value="Rod shape-determining protein MreC, domain 1"/>
    <property type="match status" value="1"/>
</dbReference>